<gene>
    <name evidence="4" type="ORF">NCTC13832_01517</name>
    <name evidence="3" type="ORF">TP70_08885</name>
</gene>
<dbReference type="RefSeq" id="WP_044361084.1">
    <property type="nucleotide sequence ID" value="NZ_JXWY01000079.1"/>
</dbReference>
<dbReference type="InterPro" id="IPR014960">
    <property type="entry name" value="DUF1828"/>
</dbReference>
<evidence type="ECO:0000313" key="3">
    <source>
        <dbReference type="EMBL" id="KIX90215.1"/>
    </source>
</evidence>
<proteinExistence type="predicted"/>
<feature type="domain" description="DUF1828" evidence="1">
    <location>
        <begin position="32"/>
        <end position="121"/>
    </location>
</feature>
<dbReference type="Proteomes" id="UP000032366">
    <property type="component" value="Unassembled WGS sequence"/>
</dbReference>
<protein>
    <submittedName>
        <fullName evidence="4">Domain of uncharacterized function DUF1828</fullName>
    </submittedName>
</protein>
<keyword evidence="5" id="KW-1185">Reference proteome</keyword>
<evidence type="ECO:0000313" key="4">
    <source>
        <dbReference type="EMBL" id="SUM57824.1"/>
    </source>
</evidence>
<dbReference type="EMBL" id="UHDT01000001">
    <property type="protein sequence ID" value="SUM57824.1"/>
    <property type="molecule type" value="Genomic_DNA"/>
</dbReference>
<name>A0A0D6XP75_9STAP</name>
<dbReference type="AlphaFoldDB" id="A0A0D6XP75"/>
<dbReference type="STRING" id="569857.TP70_08885"/>
<dbReference type="Proteomes" id="UP000254100">
    <property type="component" value="Unassembled WGS sequence"/>
</dbReference>
<feature type="domain" description="DUF1829" evidence="2">
    <location>
        <begin position="159"/>
        <end position="249"/>
    </location>
</feature>
<evidence type="ECO:0000313" key="5">
    <source>
        <dbReference type="Proteomes" id="UP000032366"/>
    </source>
</evidence>
<dbReference type="OrthoDB" id="1321863at2"/>
<accession>A0A0D6XP75</accession>
<evidence type="ECO:0000259" key="2">
    <source>
        <dbReference type="Pfam" id="PF08862"/>
    </source>
</evidence>
<dbReference type="EMBL" id="JXWY01000079">
    <property type="protein sequence ID" value="KIX90215.1"/>
    <property type="molecule type" value="Genomic_DNA"/>
</dbReference>
<reference evidence="4 6" key="2">
    <citation type="submission" date="2018-06" db="EMBL/GenBank/DDBJ databases">
        <authorList>
            <consortium name="Pathogen Informatics"/>
            <person name="Doyle S."/>
        </authorList>
    </citation>
    <scope>NUCLEOTIDE SEQUENCE [LARGE SCALE GENOMIC DNA]</scope>
    <source>
        <strain evidence="4 6">NCTC13832</strain>
    </source>
</reference>
<organism evidence="4 6">
    <name type="scientific">Staphylococcus microti</name>
    <dbReference type="NCBI Taxonomy" id="569857"/>
    <lineage>
        <taxon>Bacteria</taxon>
        <taxon>Bacillati</taxon>
        <taxon>Bacillota</taxon>
        <taxon>Bacilli</taxon>
        <taxon>Bacillales</taxon>
        <taxon>Staphylococcaceae</taxon>
        <taxon>Staphylococcus</taxon>
    </lineage>
</organism>
<dbReference type="Pfam" id="PF08862">
    <property type="entry name" value="DUF1829"/>
    <property type="match status" value="1"/>
</dbReference>
<evidence type="ECO:0000259" key="1">
    <source>
        <dbReference type="Pfam" id="PF08861"/>
    </source>
</evidence>
<dbReference type="InterPro" id="IPR014961">
    <property type="entry name" value="DUF1829"/>
</dbReference>
<dbReference type="Pfam" id="PF08861">
    <property type="entry name" value="DUF1828"/>
    <property type="match status" value="1"/>
</dbReference>
<reference evidence="3 5" key="1">
    <citation type="submission" date="2015-01" db="EMBL/GenBank/DDBJ databases">
        <authorList>
            <person name="Guo J."/>
        </authorList>
    </citation>
    <scope>NUCLEOTIDE SEQUENCE [LARGE SCALE GENOMIC DNA]</scope>
    <source>
        <strain evidence="3 5">DSM 22147</strain>
    </source>
</reference>
<evidence type="ECO:0000313" key="6">
    <source>
        <dbReference type="Proteomes" id="UP000254100"/>
    </source>
</evidence>
<sequence>MVTIEQKMNDYFKWLKQSYKYKKIDSSTEITTPFKNHLNDYIRIYADLLPSGDIILSDDGLTINELEMSGIDVNTKTRIKLIQSVLNQFNLSLKDDEIIADVKNESFAQSKHNLIQGILKIYDLTMTSKNNVSNLFYEDVFKFLYEEEIIGSEKVSVSGESGIKYSIDYILPETKSKAEKLINFANNLDFNKVTTDIYIYRDVKPNRPSRNNLDSKMFIIANDIDHPINDKARQAAEHANLSVLKWSDKEQIKSALTA</sequence>